<dbReference type="HOGENOM" id="CLU_2153224_0_0_10"/>
<organism evidence="2 3">
    <name type="scientific">Bacteroides fragilis CL07T12C05</name>
    <dbReference type="NCBI Taxonomy" id="997883"/>
    <lineage>
        <taxon>Bacteria</taxon>
        <taxon>Pseudomonadati</taxon>
        <taxon>Bacteroidota</taxon>
        <taxon>Bacteroidia</taxon>
        <taxon>Bacteroidales</taxon>
        <taxon>Bacteroidaceae</taxon>
        <taxon>Bacteroides</taxon>
    </lineage>
</organism>
<reference evidence="2 3" key="1">
    <citation type="submission" date="2012-02" db="EMBL/GenBank/DDBJ databases">
        <title>The Genome Sequence of Bacteroides fragilis CL07T12C05.</title>
        <authorList>
            <consortium name="The Broad Institute Genome Sequencing Platform"/>
            <person name="Earl A."/>
            <person name="Ward D."/>
            <person name="Feldgarden M."/>
            <person name="Gevers D."/>
            <person name="Zitomersky N.L."/>
            <person name="Coyne M.J."/>
            <person name="Comstock L.E."/>
            <person name="Young S.K."/>
            <person name="Zeng Q."/>
            <person name="Gargeya S."/>
            <person name="Fitzgerald M."/>
            <person name="Haas B."/>
            <person name="Abouelleil A."/>
            <person name="Alvarado L."/>
            <person name="Arachchi H.M."/>
            <person name="Berlin A."/>
            <person name="Chapman S.B."/>
            <person name="Gearin G."/>
            <person name="Goldberg J."/>
            <person name="Griggs A."/>
            <person name="Gujja S."/>
            <person name="Hansen M."/>
            <person name="Heiman D."/>
            <person name="Howarth C."/>
            <person name="Larimer J."/>
            <person name="Lui A."/>
            <person name="MacDonald P.J.P."/>
            <person name="McCowen C."/>
            <person name="Montmayeur A."/>
            <person name="Murphy C."/>
            <person name="Neiman D."/>
            <person name="Pearson M."/>
            <person name="Priest M."/>
            <person name="Roberts A."/>
            <person name="Saif S."/>
            <person name="Shea T."/>
            <person name="Sisk P."/>
            <person name="Stolte C."/>
            <person name="Sykes S."/>
            <person name="Wortman J."/>
            <person name="Nusbaum C."/>
            <person name="Birren B."/>
        </authorList>
    </citation>
    <scope>NUCLEOTIDE SEQUENCE [LARGE SCALE GENOMIC DNA]</scope>
    <source>
        <strain evidence="2 3">CL07T12C05</strain>
    </source>
</reference>
<feature type="transmembrane region" description="Helical" evidence="1">
    <location>
        <begin position="53"/>
        <end position="73"/>
    </location>
</feature>
<keyword evidence="1" id="KW-0812">Transmembrane</keyword>
<feature type="transmembrane region" description="Helical" evidence="1">
    <location>
        <begin position="79"/>
        <end position="105"/>
    </location>
</feature>
<dbReference type="AlphaFoldDB" id="A0A0E2AKA1"/>
<proteinExistence type="predicted"/>
<dbReference type="Proteomes" id="UP000003879">
    <property type="component" value="Unassembled WGS sequence"/>
</dbReference>
<sequence>MKLNVNAPIRANICGYLSNERLCNFAQPFLFIYAFFLYNNIKKDILTDALFPIFLFQICVAAINLLPQQLYYILKINTFYILVPIGKLLFDSRFACFAWPVWILVKHRIVD</sequence>
<accession>A0A0E2AKA1</accession>
<gene>
    <name evidence="2" type="ORF">HMPREF1056_04161</name>
</gene>
<keyword evidence="1" id="KW-1133">Transmembrane helix</keyword>
<evidence type="ECO:0000256" key="1">
    <source>
        <dbReference type="SAM" id="Phobius"/>
    </source>
</evidence>
<feature type="transmembrane region" description="Helical" evidence="1">
    <location>
        <begin position="25"/>
        <end position="41"/>
    </location>
</feature>
<evidence type="ECO:0000313" key="3">
    <source>
        <dbReference type="Proteomes" id="UP000003879"/>
    </source>
</evidence>
<protein>
    <submittedName>
        <fullName evidence="2">Uncharacterized protein</fullName>
    </submittedName>
</protein>
<dbReference type="EMBL" id="AGXN01000023">
    <property type="protein sequence ID" value="EIY90154.1"/>
    <property type="molecule type" value="Genomic_DNA"/>
</dbReference>
<name>A0A0E2AKA1_BACFG</name>
<comment type="caution">
    <text evidence="2">The sequence shown here is derived from an EMBL/GenBank/DDBJ whole genome shotgun (WGS) entry which is preliminary data.</text>
</comment>
<keyword evidence="1" id="KW-0472">Membrane</keyword>
<evidence type="ECO:0000313" key="2">
    <source>
        <dbReference type="EMBL" id="EIY90154.1"/>
    </source>
</evidence>